<dbReference type="Pfam" id="PF01312">
    <property type="entry name" value="Bac_export_2"/>
    <property type="match status" value="1"/>
</dbReference>
<dbReference type="SUPFAM" id="SSF160544">
    <property type="entry name" value="EscU C-terminal domain-like"/>
    <property type="match status" value="1"/>
</dbReference>
<organism evidence="1 2">
    <name type="scientific">Thermanaerovibrio acidaminovorans (strain ATCC 49978 / DSM 6589 / Su883)</name>
    <name type="common">Selenomonas acidaminovorans</name>
    <dbReference type="NCBI Taxonomy" id="525903"/>
    <lineage>
        <taxon>Bacteria</taxon>
        <taxon>Thermotogati</taxon>
        <taxon>Synergistota</taxon>
        <taxon>Synergistia</taxon>
        <taxon>Synergistales</taxon>
        <taxon>Synergistaceae</taxon>
        <taxon>Thermanaerovibrio</taxon>
    </lineage>
</organism>
<gene>
    <name evidence="1" type="ordered locus">Taci_1351</name>
</gene>
<proteinExistence type="predicted"/>
<dbReference type="InterPro" id="IPR006135">
    <property type="entry name" value="T3SS_substrate_exporter"/>
</dbReference>
<dbReference type="HOGENOM" id="CLU_041013_4_2_0"/>
<keyword evidence="1" id="KW-0969">Cilium</keyword>
<dbReference type="GO" id="GO:0005886">
    <property type="term" value="C:plasma membrane"/>
    <property type="evidence" value="ECO:0007669"/>
    <property type="project" value="TreeGrafter"/>
</dbReference>
<dbReference type="AlphaFoldDB" id="D1B6E1"/>
<protein>
    <submittedName>
        <fullName evidence="1">Flagellar protein with uncharacterized cytoplasmic FhlB domain-like protein</fullName>
    </submittedName>
</protein>
<reference evidence="1 2" key="1">
    <citation type="journal article" date="2009" name="Stand. Genomic Sci.">
        <title>Complete genome sequence of Thermanaerovibrio acidaminovorans type strain (Su883).</title>
        <authorList>
            <person name="Chovatia M."/>
            <person name="Sikorski J."/>
            <person name="Schroder M."/>
            <person name="Lapidus A."/>
            <person name="Nolan M."/>
            <person name="Tice H."/>
            <person name="Glavina Del Rio T."/>
            <person name="Copeland A."/>
            <person name="Cheng J.F."/>
            <person name="Lucas S."/>
            <person name="Chen F."/>
            <person name="Bruce D."/>
            <person name="Goodwin L."/>
            <person name="Pitluck S."/>
            <person name="Ivanova N."/>
            <person name="Mavromatis K."/>
            <person name="Ovchinnikova G."/>
            <person name="Pati A."/>
            <person name="Chen A."/>
            <person name="Palaniappan K."/>
            <person name="Land M."/>
            <person name="Hauser L."/>
            <person name="Chang Y.J."/>
            <person name="Jeffries C.D."/>
            <person name="Chain P."/>
            <person name="Saunders E."/>
            <person name="Detter J.C."/>
            <person name="Brettin T."/>
            <person name="Rohde M."/>
            <person name="Goker M."/>
            <person name="Spring S."/>
            <person name="Bristow J."/>
            <person name="Markowitz V."/>
            <person name="Hugenholtz P."/>
            <person name="Kyrpides N.C."/>
            <person name="Klenk H.P."/>
            <person name="Eisen J.A."/>
        </authorList>
    </citation>
    <scope>NUCLEOTIDE SEQUENCE [LARGE SCALE GENOMIC DNA]</scope>
    <source>
        <strain evidence="2">ATCC 49978 / DSM 6589 / Su883</strain>
    </source>
</reference>
<dbReference type="GO" id="GO:0009306">
    <property type="term" value="P:protein secretion"/>
    <property type="evidence" value="ECO:0007669"/>
    <property type="project" value="InterPro"/>
</dbReference>
<name>D1B6E1_THEAS</name>
<accession>D1B6E1</accession>
<evidence type="ECO:0000313" key="2">
    <source>
        <dbReference type="Proteomes" id="UP000002030"/>
    </source>
</evidence>
<dbReference type="OrthoDB" id="9810419at2"/>
<dbReference type="PANTHER" id="PTHR30531:SF12">
    <property type="entry name" value="FLAGELLAR BIOSYNTHETIC PROTEIN FLHB"/>
    <property type="match status" value="1"/>
</dbReference>
<dbReference type="EnsemblBacteria" id="ACZ19582">
    <property type="protein sequence ID" value="ACZ19582"/>
    <property type="gene ID" value="Taci_1351"/>
</dbReference>
<keyword evidence="1" id="KW-0966">Cell projection</keyword>
<keyword evidence="1" id="KW-0282">Flagellum</keyword>
<dbReference type="RefSeq" id="WP_012870093.1">
    <property type="nucleotide sequence ID" value="NC_013522.1"/>
</dbReference>
<sequence length="98" mass="10424">MSGGSSPKRRGQRKAAALRYDEERDRAPVVMASGRGHVAERILEVAREASVPIVEDAALVGALLALEVGEEIPPELYGAVAKVLAFVMEVERRARGGG</sequence>
<dbReference type="Proteomes" id="UP000002030">
    <property type="component" value="Chromosome"/>
</dbReference>
<dbReference type="Gene3D" id="3.40.1690.10">
    <property type="entry name" value="secretion proteins EscU"/>
    <property type="match status" value="1"/>
</dbReference>
<dbReference type="InterPro" id="IPR029025">
    <property type="entry name" value="T3SS_substrate_exporter_C"/>
</dbReference>
<dbReference type="eggNOG" id="COG2257">
    <property type="taxonomic scope" value="Bacteria"/>
</dbReference>
<keyword evidence="2" id="KW-1185">Reference proteome</keyword>
<dbReference type="PRINTS" id="PR00950">
    <property type="entry name" value="TYPE3IMSPROT"/>
</dbReference>
<dbReference type="EMBL" id="CP001818">
    <property type="protein sequence ID" value="ACZ19582.1"/>
    <property type="molecule type" value="Genomic_DNA"/>
</dbReference>
<dbReference type="KEGG" id="tai:Taci_1351"/>
<evidence type="ECO:0000313" key="1">
    <source>
        <dbReference type="EMBL" id="ACZ19582.1"/>
    </source>
</evidence>
<dbReference type="STRING" id="525903.Taci_1351"/>
<dbReference type="PANTHER" id="PTHR30531">
    <property type="entry name" value="FLAGELLAR BIOSYNTHETIC PROTEIN FLHB"/>
    <property type="match status" value="1"/>
</dbReference>